<reference evidence="2" key="1">
    <citation type="journal article" date="2014" name="Genome Biol. Evol.">
        <title>Pangenome evidence for extensive interdomain horizontal transfer affecting lineage core and shell genes in uncultured planktonic thaumarchaeota and euryarchaeota.</title>
        <authorList>
            <person name="Deschamps P."/>
            <person name="Zivanovic Y."/>
            <person name="Moreira D."/>
            <person name="Rodriguez-Valera F."/>
            <person name="Lopez-Garcia P."/>
        </authorList>
    </citation>
    <scope>NUCLEOTIDE SEQUENCE</scope>
</reference>
<keyword evidence="1" id="KW-1133">Transmembrane helix</keyword>
<evidence type="ECO:0000256" key="1">
    <source>
        <dbReference type="SAM" id="Phobius"/>
    </source>
</evidence>
<organism evidence="2">
    <name type="scientific">uncultured marine group II/III euryarchaeote KM3_99_A09</name>
    <dbReference type="NCBI Taxonomy" id="1456549"/>
    <lineage>
        <taxon>Archaea</taxon>
        <taxon>Methanobacteriati</taxon>
        <taxon>Methanobacteriota</taxon>
        <taxon>environmental samples</taxon>
    </lineage>
</organism>
<dbReference type="EMBL" id="KF901187">
    <property type="protein sequence ID" value="AIF21292.1"/>
    <property type="molecule type" value="Genomic_DNA"/>
</dbReference>
<evidence type="ECO:0000313" key="2">
    <source>
        <dbReference type="EMBL" id="AIF21292.1"/>
    </source>
</evidence>
<feature type="transmembrane region" description="Helical" evidence="1">
    <location>
        <begin position="567"/>
        <end position="588"/>
    </location>
</feature>
<sequence>MILNAAGVGSRLMQRKIIPLLLASVMLLSMPISVSATQTNDYETQSNVLFVDDDTNWSKTVSARAGPFFVSVDCTSGPECKELNLTVTDSSGAQFLASGRFHFVLEGSVSYGNVTISVTREAGTLQNIEVRSIFLDPLHGEFGDAPPSPPLPGESVDGHPFLEGANCGNLTTCGNGNGWDVVSFWNGTIDSADDSDAIRLVADEGDVFAIRMVGITGAIVVEAWERTATELNMIESETYNTPSNLTHPEWMVFEQKPDSDLWLVVSSLDGETGLYSLIALLGDASSETEYGETPSNPWSGPEYQVVDYGLMGFLTTFDEGDSVRMEVGSRSILGFAYNANAPFDVQLHVRVGTWNLLDSWNSSEYEGTHYLGAPGAITLPEGTDAAALTILNASGPTFWNLILHRSGPEDGNLLGDAHDDYPADQGSAVDYSEHIGESGSISGTIGGEDNRDVYLIAREEGFPDRSWLGATLAGEMGCCSVRVVQLNTSLYSPWPVMAQNETLLSGQQASVGMDLPHGYHLLVVESDGNETVEYTLNWGWASLGGAEVDDHENGTGNWIDYRERATAFYIFIGFVMLAPTILIAYWRWRDGGELKLEKHEVRRLRRLKERLVAADPTNSDDPNALLHALESLADTDWRALILEWGEPIVRHTTDSLDLAVWDLAPNAGGRTVTVGLRLGKEEWTLAAVRFQAIEGAEWKVAGVTPESLFDGDEVFLGDLKANTNRFLRVDVEGDAQGFDILLSGLVGGTPVAAVPAKAVILEDEEE</sequence>
<keyword evidence="1" id="KW-0472">Membrane</keyword>
<proteinExistence type="predicted"/>
<accession>A0A075I399</accession>
<name>A0A075I399_9EURY</name>
<protein>
    <submittedName>
        <fullName evidence="2">Uncharacterized protein</fullName>
    </submittedName>
</protein>
<keyword evidence="1" id="KW-0812">Transmembrane</keyword>
<dbReference type="AlphaFoldDB" id="A0A075I399"/>